<dbReference type="GeneID" id="25906795"/>
<dbReference type="Proteomes" id="UP000054560">
    <property type="component" value="Unassembled WGS sequence"/>
</dbReference>
<keyword evidence="3" id="KW-1185">Reference proteome</keyword>
<accession>A0A0L0FXU8</accession>
<evidence type="ECO:0000313" key="2">
    <source>
        <dbReference type="EMBL" id="KNC81386.1"/>
    </source>
</evidence>
<reference evidence="2 3" key="1">
    <citation type="submission" date="2011-02" db="EMBL/GenBank/DDBJ databases">
        <title>The Genome Sequence of Sphaeroforma arctica JP610.</title>
        <authorList>
            <consortium name="The Broad Institute Genome Sequencing Platform"/>
            <person name="Russ C."/>
            <person name="Cuomo C."/>
            <person name="Young S.K."/>
            <person name="Zeng Q."/>
            <person name="Gargeya S."/>
            <person name="Alvarado L."/>
            <person name="Berlin A."/>
            <person name="Chapman S.B."/>
            <person name="Chen Z."/>
            <person name="Freedman E."/>
            <person name="Gellesch M."/>
            <person name="Goldberg J."/>
            <person name="Griggs A."/>
            <person name="Gujja S."/>
            <person name="Heilman E."/>
            <person name="Heiman D."/>
            <person name="Howarth C."/>
            <person name="Mehta T."/>
            <person name="Neiman D."/>
            <person name="Pearson M."/>
            <person name="Roberts A."/>
            <person name="Saif S."/>
            <person name="Shea T."/>
            <person name="Shenoy N."/>
            <person name="Sisk P."/>
            <person name="Stolte C."/>
            <person name="Sykes S."/>
            <person name="White J."/>
            <person name="Yandava C."/>
            <person name="Burger G."/>
            <person name="Gray M.W."/>
            <person name="Holland P.W.H."/>
            <person name="King N."/>
            <person name="Lang F.B.F."/>
            <person name="Roger A.J."/>
            <person name="Ruiz-Trillo I."/>
            <person name="Haas B."/>
            <person name="Nusbaum C."/>
            <person name="Birren B."/>
        </authorList>
    </citation>
    <scope>NUCLEOTIDE SEQUENCE [LARGE SCALE GENOMIC DNA]</scope>
    <source>
        <strain evidence="2 3">JP610</strain>
    </source>
</reference>
<organism evidence="2 3">
    <name type="scientific">Sphaeroforma arctica JP610</name>
    <dbReference type="NCBI Taxonomy" id="667725"/>
    <lineage>
        <taxon>Eukaryota</taxon>
        <taxon>Ichthyosporea</taxon>
        <taxon>Ichthyophonida</taxon>
        <taxon>Sphaeroforma</taxon>
    </lineage>
</organism>
<name>A0A0L0FXU8_9EUKA</name>
<evidence type="ECO:0000256" key="1">
    <source>
        <dbReference type="SAM" id="MobiDB-lite"/>
    </source>
</evidence>
<evidence type="ECO:0000313" key="3">
    <source>
        <dbReference type="Proteomes" id="UP000054560"/>
    </source>
</evidence>
<feature type="region of interest" description="Disordered" evidence="1">
    <location>
        <begin position="98"/>
        <end position="192"/>
    </location>
</feature>
<dbReference type="AlphaFoldDB" id="A0A0L0FXU8"/>
<sequence length="232" mass="26377">MITMDANTGEVERMRNDLLEVHTVFLDKKCSRGWIPATAIEVISTADMIENGPGEKLQMKVIKGGQKKKRKVMSTSNAALAEATRVLAMNVAERTAFNPFPYREPEPEPSPPPRKVIKGKREPTQKAPKVERPVKRRKTEEEIAEEKREKAAERAKLLRERREMESEARRQRKELEQKENAENLAQKEAQMEPIPTVDPTVCYACHKAGDLVACQAPNCNKYHVEASDHVHE</sequence>
<gene>
    <name evidence="2" type="ORF">SARC_06291</name>
</gene>
<proteinExistence type="predicted"/>
<dbReference type="EMBL" id="KQ242038">
    <property type="protein sequence ID" value="KNC81386.1"/>
    <property type="molecule type" value="Genomic_DNA"/>
</dbReference>
<feature type="compositionally biased region" description="Basic and acidic residues" evidence="1">
    <location>
        <begin position="119"/>
        <end position="181"/>
    </location>
</feature>
<dbReference type="RefSeq" id="XP_014155288.1">
    <property type="nucleotide sequence ID" value="XM_014299813.1"/>
</dbReference>
<protein>
    <submittedName>
        <fullName evidence="2">Uncharacterized protein</fullName>
    </submittedName>
</protein>